<feature type="signal peptide" evidence="1">
    <location>
        <begin position="1"/>
        <end position="23"/>
    </location>
</feature>
<evidence type="ECO:0000256" key="1">
    <source>
        <dbReference type="SAM" id="SignalP"/>
    </source>
</evidence>
<evidence type="ECO:0000313" key="3">
    <source>
        <dbReference type="Proteomes" id="UP000000238"/>
    </source>
</evidence>
<keyword evidence="1" id="KW-0732">Signal</keyword>
<organism evidence="2 3">
    <name type="scientific">Hahella chejuensis (strain KCTC 2396)</name>
    <dbReference type="NCBI Taxonomy" id="349521"/>
    <lineage>
        <taxon>Bacteria</taxon>
        <taxon>Pseudomonadati</taxon>
        <taxon>Pseudomonadota</taxon>
        <taxon>Gammaproteobacteria</taxon>
        <taxon>Oceanospirillales</taxon>
        <taxon>Hahellaceae</taxon>
        <taxon>Hahella</taxon>
    </lineage>
</organism>
<dbReference type="RefSeq" id="WP_011397056.1">
    <property type="nucleotide sequence ID" value="NC_007645.1"/>
</dbReference>
<evidence type="ECO:0000313" key="2">
    <source>
        <dbReference type="EMBL" id="ABC29987.1"/>
    </source>
</evidence>
<gene>
    <name evidence="2" type="ordered locus">HCH_03225</name>
</gene>
<dbReference type="HOGENOM" id="CLU_2788088_0_0_6"/>
<accession>Q2SH87</accession>
<sequence length="68" mass="7095">MKHFAALTALMVAFTGFTSAAHAEGQADRYCDDDYAKKTYSSATYASAGAQGDATGHGVGNVWYAAQP</sequence>
<feature type="chain" id="PRO_5004215465" evidence="1">
    <location>
        <begin position="24"/>
        <end position="68"/>
    </location>
</feature>
<dbReference type="AlphaFoldDB" id="Q2SH87"/>
<name>Q2SH87_HAHCH</name>
<protein>
    <submittedName>
        <fullName evidence="2">Uncharacterized protein</fullName>
    </submittedName>
</protein>
<dbReference type="KEGG" id="hch:HCH_03225"/>
<reference evidence="2 3" key="1">
    <citation type="journal article" date="2005" name="Nucleic Acids Res.">
        <title>Genomic blueprint of Hahella chejuensis, a marine microbe producing an algicidal agent.</title>
        <authorList>
            <person name="Jeong H."/>
            <person name="Yim J.H."/>
            <person name="Lee C."/>
            <person name="Choi S.-H."/>
            <person name="Park Y.K."/>
            <person name="Yoon S.H."/>
            <person name="Hur C.-G."/>
            <person name="Kang H.-Y."/>
            <person name="Kim D."/>
            <person name="Lee H.H."/>
            <person name="Park K.H."/>
            <person name="Park S.-H."/>
            <person name="Park H.-S."/>
            <person name="Lee H.K."/>
            <person name="Oh T.K."/>
            <person name="Kim J.F."/>
        </authorList>
    </citation>
    <scope>NUCLEOTIDE SEQUENCE [LARGE SCALE GENOMIC DNA]</scope>
    <source>
        <strain evidence="2 3">KCTC 2396</strain>
    </source>
</reference>
<dbReference type="EMBL" id="CP000155">
    <property type="protein sequence ID" value="ABC29987.1"/>
    <property type="molecule type" value="Genomic_DNA"/>
</dbReference>
<proteinExistence type="predicted"/>
<keyword evidence="3" id="KW-1185">Reference proteome</keyword>
<dbReference type="Proteomes" id="UP000000238">
    <property type="component" value="Chromosome"/>
</dbReference>